<dbReference type="Pfam" id="PF05970">
    <property type="entry name" value="PIF1"/>
    <property type="match status" value="1"/>
</dbReference>
<dbReference type="GO" id="GO:0006310">
    <property type="term" value="P:DNA recombination"/>
    <property type="evidence" value="ECO:0007669"/>
    <property type="project" value="UniProtKB-KW"/>
</dbReference>
<evidence type="ECO:0000313" key="4">
    <source>
        <dbReference type="EMBL" id="KAF5336917.1"/>
    </source>
</evidence>
<proteinExistence type="inferred from homology"/>
<dbReference type="GO" id="GO:0016787">
    <property type="term" value="F:hydrolase activity"/>
    <property type="evidence" value="ECO:0007669"/>
    <property type="project" value="UniProtKB-KW"/>
</dbReference>
<dbReference type="GO" id="GO:0005524">
    <property type="term" value="F:ATP binding"/>
    <property type="evidence" value="ECO:0007669"/>
    <property type="project" value="UniProtKB-KW"/>
</dbReference>
<dbReference type="GO" id="GO:0043139">
    <property type="term" value="F:5'-3' DNA helicase activity"/>
    <property type="evidence" value="ECO:0007669"/>
    <property type="project" value="UniProtKB-EC"/>
</dbReference>
<evidence type="ECO:0000256" key="2">
    <source>
        <dbReference type="SAM" id="MobiDB-lite"/>
    </source>
</evidence>
<sequence length="802" mass="90054">MLSATDLYRISERLCRVLNYAEQSFGGLNMIFAGDFAQLPPAVGGETVSLYGRIEGRSGDVKVQKNVIGRSLWHEVTTVVMLKQNMRQTNKSIQDTAYRRALQNMRYKACDWEDIAFLRSRITSSVPGCPSIVEPNFRNVSVITTKNAIKDVMNDVGSKRFAAEAGTELTYFYSEDEISRESGNTSRKRVKKRMLLQAIEPTLQHDLWHQPPSTVKGHIPGRLGLCIGLPVLIKHNEATELGITNGQEGFVYGWQAGKGSRGQPILDVLFVELKKPPKEVRICDLPVNVVPLLPSTTTQLDCTVKGGLHVLINRTQVEVLPNFAMTDFASQGKTREYNVIDLAPCLTHQSMYTALSRGCTAEGTIILRDFPAGPIMGGLRRNKQMQEFRCLELLGEITDLRYNGALPVEVFGMYRKELIESYRKWKGNDHVPASIPKAIRWGPRDPWMDDPEPVKWRIVDASKDNATDTAKNKDRTLIAAQGSQALKRKCVSSPDADSKPTRKRARTAKTATQSRHAPTPISLVGPSWSNNSCPYDSLLVILANLWKEDWDSWRRHNALAVPNALGSLALEIGKFFEGRCNLETARDRWRVSLASIHPGDLSFGVYASVAFLIEKVFVYPRAVYTKQYFCPACDMSMDELRPDNPNHRTKAVYHCQLELDTDEEGLDLQTWVCGYSESRNHNSTCSVCARRLHYRRRFSREAKYLFIALSEHEHISINTSIDVTTYGHNSVVGCPRTFALRGLIYYGDSHFTSRLVQDDRVWFHDGVHTGSVVIPEGSIGSLGPLTLRDGKKLHVAVYTALD</sequence>
<keyword evidence="1" id="KW-0378">Hydrolase</keyword>
<dbReference type="EC" id="5.6.2.3" evidence="1"/>
<organism evidence="4 5">
    <name type="scientific">Ephemerocybe angulata</name>
    <dbReference type="NCBI Taxonomy" id="980116"/>
    <lineage>
        <taxon>Eukaryota</taxon>
        <taxon>Fungi</taxon>
        <taxon>Dikarya</taxon>
        <taxon>Basidiomycota</taxon>
        <taxon>Agaricomycotina</taxon>
        <taxon>Agaricomycetes</taxon>
        <taxon>Agaricomycetidae</taxon>
        <taxon>Agaricales</taxon>
        <taxon>Agaricineae</taxon>
        <taxon>Psathyrellaceae</taxon>
        <taxon>Ephemerocybe</taxon>
    </lineage>
</organism>
<evidence type="ECO:0000259" key="3">
    <source>
        <dbReference type="Pfam" id="PF05970"/>
    </source>
</evidence>
<dbReference type="InterPro" id="IPR010285">
    <property type="entry name" value="DNA_helicase_pif1-like_DEAD"/>
</dbReference>
<evidence type="ECO:0000313" key="5">
    <source>
        <dbReference type="Proteomes" id="UP000541558"/>
    </source>
</evidence>
<keyword evidence="1" id="KW-0234">DNA repair</keyword>
<name>A0A8H5C813_9AGAR</name>
<protein>
    <recommendedName>
        <fullName evidence="1">ATP-dependent DNA helicase</fullName>
        <ecNumber evidence="1">5.6.2.3</ecNumber>
    </recommendedName>
</protein>
<keyword evidence="5" id="KW-1185">Reference proteome</keyword>
<keyword evidence="1" id="KW-0233">DNA recombination</keyword>
<dbReference type="Proteomes" id="UP000541558">
    <property type="component" value="Unassembled WGS sequence"/>
</dbReference>
<keyword evidence="1" id="KW-0227">DNA damage</keyword>
<dbReference type="GO" id="GO:0006281">
    <property type="term" value="P:DNA repair"/>
    <property type="evidence" value="ECO:0007669"/>
    <property type="project" value="UniProtKB-KW"/>
</dbReference>
<dbReference type="PANTHER" id="PTHR47642:SF6">
    <property type="entry name" value="ATP-DEPENDENT DNA HELICASE"/>
    <property type="match status" value="1"/>
</dbReference>
<dbReference type="OrthoDB" id="3247165at2759"/>
<dbReference type="EMBL" id="JAACJK010000057">
    <property type="protein sequence ID" value="KAF5336917.1"/>
    <property type="molecule type" value="Genomic_DNA"/>
</dbReference>
<comment type="caution">
    <text evidence="4">The sequence shown here is derived from an EMBL/GenBank/DDBJ whole genome shotgun (WGS) entry which is preliminary data.</text>
</comment>
<comment type="catalytic activity">
    <reaction evidence="1">
        <text>ATP + H2O = ADP + phosphate + H(+)</text>
        <dbReference type="Rhea" id="RHEA:13065"/>
        <dbReference type="ChEBI" id="CHEBI:15377"/>
        <dbReference type="ChEBI" id="CHEBI:15378"/>
        <dbReference type="ChEBI" id="CHEBI:30616"/>
        <dbReference type="ChEBI" id="CHEBI:43474"/>
        <dbReference type="ChEBI" id="CHEBI:456216"/>
        <dbReference type="EC" id="5.6.2.3"/>
    </reaction>
</comment>
<dbReference type="SUPFAM" id="SSF52540">
    <property type="entry name" value="P-loop containing nucleoside triphosphate hydrolases"/>
    <property type="match status" value="1"/>
</dbReference>
<keyword evidence="1" id="KW-0067">ATP-binding</keyword>
<dbReference type="InterPro" id="IPR051055">
    <property type="entry name" value="PIF1_helicase"/>
</dbReference>
<feature type="region of interest" description="Disordered" evidence="2">
    <location>
        <begin position="486"/>
        <end position="519"/>
    </location>
</feature>
<keyword evidence="1" id="KW-0547">Nucleotide-binding</keyword>
<evidence type="ECO:0000256" key="1">
    <source>
        <dbReference type="RuleBase" id="RU363044"/>
    </source>
</evidence>
<dbReference type="InterPro" id="IPR027417">
    <property type="entry name" value="P-loop_NTPase"/>
</dbReference>
<feature type="domain" description="DNA helicase Pif1-like DEAD-box helicase" evidence="3">
    <location>
        <begin position="14"/>
        <end position="99"/>
    </location>
</feature>
<dbReference type="GO" id="GO:0000723">
    <property type="term" value="P:telomere maintenance"/>
    <property type="evidence" value="ECO:0007669"/>
    <property type="project" value="InterPro"/>
</dbReference>
<reference evidence="4 5" key="1">
    <citation type="journal article" date="2020" name="ISME J.">
        <title>Uncovering the hidden diversity of litter-decomposition mechanisms in mushroom-forming fungi.</title>
        <authorList>
            <person name="Floudas D."/>
            <person name="Bentzer J."/>
            <person name="Ahren D."/>
            <person name="Johansson T."/>
            <person name="Persson P."/>
            <person name="Tunlid A."/>
        </authorList>
    </citation>
    <scope>NUCLEOTIDE SEQUENCE [LARGE SCALE GENOMIC DNA]</scope>
    <source>
        <strain evidence="4 5">CBS 175.51</strain>
    </source>
</reference>
<dbReference type="PANTHER" id="PTHR47642">
    <property type="entry name" value="ATP-DEPENDENT DNA HELICASE"/>
    <property type="match status" value="1"/>
</dbReference>
<comment type="similarity">
    <text evidence="1">Belongs to the helicase family.</text>
</comment>
<gene>
    <name evidence="4" type="ORF">D9611_002866</name>
</gene>
<keyword evidence="1" id="KW-0347">Helicase</keyword>
<dbReference type="AlphaFoldDB" id="A0A8H5C813"/>
<accession>A0A8H5C813</accession>
<comment type="cofactor">
    <cofactor evidence="1">
        <name>Mg(2+)</name>
        <dbReference type="ChEBI" id="CHEBI:18420"/>
    </cofactor>
</comment>